<dbReference type="Proteomes" id="UP000580474">
    <property type="component" value="Unassembled WGS sequence"/>
</dbReference>
<gene>
    <name evidence="1" type="ORF">BJ969_000111</name>
</gene>
<dbReference type="EMBL" id="JACHIV010000001">
    <property type="protein sequence ID" value="MBB5067023.1"/>
    <property type="molecule type" value="Genomic_DNA"/>
</dbReference>
<dbReference type="RefSeq" id="WP_184476200.1">
    <property type="nucleotide sequence ID" value="NZ_JACHIV010000001.1"/>
</dbReference>
<name>A0A840N9F0_9PSEU</name>
<organism evidence="1 2">
    <name type="scientific">Saccharopolyspora gloriosae</name>
    <dbReference type="NCBI Taxonomy" id="455344"/>
    <lineage>
        <taxon>Bacteria</taxon>
        <taxon>Bacillati</taxon>
        <taxon>Actinomycetota</taxon>
        <taxon>Actinomycetes</taxon>
        <taxon>Pseudonocardiales</taxon>
        <taxon>Pseudonocardiaceae</taxon>
        <taxon>Saccharopolyspora</taxon>
    </lineage>
</organism>
<reference evidence="1 2" key="1">
    <citation type="submission" date="2020-08" db="EMBL/GenBank/DDBJ databases">
        <title>Sequencing the genomes of 1000 actinobacteria strains.</title>
        <authorList>
            <person name="Klenk H.-P."/>
        </authorList>
    </citation>
    <scope>NUCLEOTIDE SEQUENCE [LARGE SCALE GENOMIC DNA]</scope>
    <source>
        <strain evidence="1 2">DSM 45582</strain>
    </source>
</reference>
<comment type="caution">
    <text evidence="1">The sequence shown here is derived from an EMBL/GenBank/DDBJ whole genome shotgun (WGS) entry which is preliminary data.</text>
</comment>
<keyword evidence="2" id="KW-1185">Reference proteome</keyword>
<proteinExistence type="predicted"/>
<protein>
    <submittedName>
        <fullName evidence="1">Uncharacterized protein</fullName>
    </submittedName>
</protein>
<accession>A0A840N9F0</accession>
<sequence length="79" mass="8359">MDIGVVVDLAAGTVAPLSSVVALLVAASATFAARWTPKNPAESRDDVGLVEIDVDDPRQAEEFVKGYLQRHPVNRGSAK</sequence>
<evidence type="ECO:0000313" key="1">
    <source>
        <dbReference type="EMBL" id="MBB5067023.1"/>
    </source>
</evidence>
<evidence type="ECO:0000313" key="2">
    <source>
        <dbReference type="Proteomes" id="UP000580474"/>
    </source>
</evidence>
<dbReference type="AlphaFoldDB" id="A0A840N9F0"/>